<evidence type="ECO:0000313" key="3">
    <source>
        <dbReference type="Proteomes" id="UP000230069"/>
    </source>
</evidence>
<feature type="region of interest" description="Disordered" evidence="1">
    <location>
        <begin position="116"/>
        <end position="140"/>
    </location>
</feature>
<organism evidence="2 3">
    <name type="scientific">Aquilegia coerulea</name>
    <name type="common">Rocky mountain columbine</name>
    <dbReference type="NCBI Taxonomy" id="218851"/>
    <lineage>
        <taxon>Eukaryota</taxon>
        <taxon>Viridiplantae</taxon>
        <taxon>Streptophyta</taxon>
        <taxon>Embryophyta</taxon>
        <taxon>Tracheophyta</taxon>
        <taxon>Spermatophyta</taxon>
        <taxon>Magnoliopsida</taxon>
        <taxon>Ranunculales</taxon>
        <taxon>Ranunculaceae</taxon>
        <taxon>Thalictroideae</taxon>
        <taxon>Aquilegia</taxon>
    </lineage>
</organism>
<dbReference type="EMBL" id="KZ305031">
    <property type="protein sequence ID" value="PIA48095.1"/>
    <property type="molecule type" value="Genomic_DNA"/>
</dbReference>
<dbReference type="InParanoid" id="A0A2G5DX92"/>
<reference evidence="2 3" key="1">
    <citation type="submission" date="2017-09" db="EMBL/GenBank/DDBJ databases">
        <title>WGS assembly of Aquilegia coerulea Goldsmith.</title>
        <authorList>
            <person name="Hodges S."/>
            <person name="Kramer E."/>
            <person name="Nordborg M."/>
            <person name="Tomkins J."/>
            <person name="Borevitz J."/>
            <person name="Derieg N."/>
            <person name="Yan J."/>
            <person name="Mihaltcheva S."/>
            <person name="Hayes R.D."/>
            <person name="Rokhsar D."/>
        </authorList>
    </citation>
    <scope>NUCLEOTIDE SEQUENCE [LARGE SCALE GENOMIC DNA]</scope>
    <source>
        <strain evidence="3">cv. Goldsmith</strain>
    </source>
</reference>
<dbReference type="PANTHER" id="PTHR33924:SF1">
    <property type="entry name" value="DNA-DIRECTED RNA POLYMERASE SUBUNIT BETA"/>
    <property type="match status" value="1"/>
</dbReference>
<protein>
    <submittedName>
        <fullName evidence="2">Uncharacterized protein</fullName>
    </submittedName>
</protein>
<name>A0A2G5DX92_AQUCA</name>
<dbReference type="OrthoDB" id="1907176at2759"/>
<gene>
    <name evidence="2" type="ORF">AQUCO_01400585v1</name>
</gene>
<dbReference type="FunCoup" id="A0A2G5DX92">
    <property type="interactions" value="1780"/>
</dbReference>
<evidence type="ECO:0000313" key="2">
    <source>
        <dbReference type="EMBL" id="PIA48095.1"/>
    </source>
</evidence>
<dbReference type="Proteomes" id="UP000230069">
    <property type="component" value="Unassembled WGS sequence"/>
</dbReference>
<evidence type="ECO:0000256" key="1">
    <source>
        <dbReference type="SAM" id="MobiDB-lite"/>
    </source>
</evidence>
<dbReference type="STRING" id="218851.A0A2G5DX92"/>
<dbReference type="AlphaFoldDB" id="A0A2G5DX92"/>
<sequence>MGDRLADGLLKNRTALSDVSNQLGKRKFVSISTTSDSNNGSENNQKNMVNEIGKSTFLRKDYTGKCVYEFGGKGVTSLLKAKQLSSSWNSINRPNLLQKSGAFRISGGVSSEVKEKEPSSLLNRNLPVARGDGVKKSPEASGVVLKDDKARSPLSLVVGGECVEGTLSDITKNPSGCNAVSNIFGSNGESMNAGDLTSNKASSIRGSIPLSESKESESEKCVAFDGSSSTTTTTGVDFLKTCSCSFCLKAAYIWTDLQYQDTKGRISALKKSRKDVRSVIERSCSYGGFGKNVQGTSNKPTKLEHDLMSQWRSLFLHTEDVLIRENSQLQSSLQNLKDLRDHCKVDLETTNAASSKC</sequence>
<accession>A0A2G5DX92</accession>
<keyword evidence="3" id="KW-1185">Reference proteome</keyword>
<proteinExistence type="predicted"/>
<dbReference type="PANTHER" id="PTHR33924">
    <property type="entry name" value="CATION-TRANSPORTING ATPASE"/>
    <property type="match status" value="1"/>
</dbReference>